<feature type="transmembrane region" description="Helical" evidence="1">
    <location>
        <begin position="33"/>
        <end position="52"/>
    </location>
</feature>
<reference evidence="3 4" key="1">
    <citation type="journal article" date="2021" name="Microbiol. Spectr.">
        <title>A Single Bacterium Capable of Oxidation and Reduction of Iron at Circumneutral pH.</title>
        <authorList>
            <person name="Kato S."/>
            <person name="Ohkuma M."/>
        </authorList>
    </citation>
    <scope>NUCLEOTIDE SEQUENCE [LARGE SCALE GENOMIC DNA]</scope>
    <source>
        <strain evidence="3 4">MIZ03</strain>
    </source>
</reference>
<dbReference type="InterPro" id="IPR007621">
    <property type="entry name" value="TPM_dom"/>
</dbReference>
<feature type="transmembrane region" description="Helical" evidence="1">
    <location>
        <begin position="243"/>
        <end position="271"/>
    </location>
</feature>
<dbReference type="Proteomes" id="UP000824366">
    <property type="component" value="Chromosome"/>
</dbReference>
<evidence type="ECO:0000313" key="4">
    <source>
        <dbReference type="Proteomes" id="UP000824366"/>
    </source>
</evidence>
<gene>
    <name evidence="3" type="ORF">MIZ03_4788</name>
</gene>
<evidence type="ECO:0000256" key="1">
    <source>
        <dbReference type="SAM" id="Phobius"/>
    </source>
</evidence>
<dbReference type="PANTHER" id="PTHR30373">
    <property type="entry name" value="UPF0603 PROTEIN YGCG"/>
    <property type="match status" value="1"/>
</dbReference>
<proteinExistence type="predicted"/>
<evidence type="ECO:0000313" key="3">
    <source>
        <dbReference type="EMBL" id="BCO29864.1"/>
    </source>
</evidence>
<keyword evidence="1" id="KW-0812">Transmembrane</keyword>
<feature type="transmembrane region" description="Helical" evidence="1">
    <location>
        <begin position="212"/>
        <end position="231"/>
    </location>
</feature>
<protein>
    <recommendedName>
        <fullName evidence="2">TPM domain-containing protein</fullName>
    </recommendedName>
</protein>
<keyword evidence="1" id="KW-1133">Transmembrane helix</keyword>
<name>A0ABM7MTY1_9BURK</name>
<sequence length="322" mass="33274">MSALKVQRKLASSRFLSHHVAYSTQLDLKLPHFILLAALLWACILWIPTAFAQQAVPVLSGHVVDTAGTLNPAQHSALEATLTTFEQTKGSQIVILLVPSTQPEDISSYANRVANDWKIGRKNIGDGLLLIVAVQDHKLRIEVAKTLEGAIPDLAAKRIIDQAITPRFKQGDYAGGLQAGVEHIMALISNEALPEPAATPSRPSADFDWMELGVLMFIAIPVVGAVSRNILGKKLGALATGGIAGALAMTLTASLLISGLAGLFALVLTLLQSSNLGNRSGRSGGHSSGWGHGGGFGGGSFGGGFGSGGGGDFGGGGASGDW</sequence>
<evidence type="ECO:0000259" key="2">
    <source>
        <dbReference type="Pfam" id="PF04536"/>
    </source>
</evidence>
<dbReference type="PANTHER" id="PTHR30373:SF2">
    <property type="entry name" value="UPF0603 PROTEIN YGCG"/>
    <property type="match status" value="1"/>
</dbReference>
<dbReference type="EMBL" id="AP024238">
    <property type="protein sequence ID" value="BCO29864.1"/>
    <property type="molecule type" value="Genomic_DNA"/>
</dbReference>
<dbReference type="Pfam" id="PF04536">
    <property type="entry name" value="TPM_phosphatase"/>
    <property type="match status" value="1"/>
</dbReference>
<accession>A0ABM7MTY1</accession>
<keyword evidence="4" id="KW-1185">Reference proteome</keyword>
<dbReference type="Gene3D" id="3.10.310.50">
    <property type="match status" value="1"/>
</dbReference>
<feature type="domain" description="TPM" evidence="2">
    <location>
        <begin position="63"/>
        <end position="186"/>
    </location>
</feature>
<keyword evidence="1" id="KW-0472">Membrane</keyword>
<organism evidence="3 4">
    <name type="scientific">Rhodoferax lithotrophicus</name>
    <dbReference type="NCBI Taxonomy" id="2798804"/>
    <lineage>
        <taxon>Bacteria</taxon>
        <taxon>Pseudomonadati</taxon>
        <taxon>Pseudomonadota</taxon>
        <taxon>Betaproteobacteria</taxon>
        <taxon>Burkholderiales</taxon>
        <taxon>Comamonadaceae</taxon>
        <taxon>Rhodoferax</taxon>
    </lineage>
</organism>